<dbReference type="RefSeq" id="WP_269295936.1">
    <property type="nucleotide sequence ID" value="NZ_CALVCD010000007.1"/>
</dbReference>
<evidence type="ECO:0000256" key="1">
    <source>
        <dbReference type="ARBA" id="ARBA00005061"/>
    </source>
</evidence>
<dbReference type="EMBL" id="JAKHPH010000008">
    <property type="protein sequence ID" value="MCZ3667571.1"/>
    <property type="molecule type" value="Genomic_DNA"/>
</dbReference>
<dbReference type="Pfam" id="PF01242">
    <property type="entry name" value="PTPS"/>
    <property type="match status" value="1"/>
</dbReference>
<name>A0AAW5WSR2_9LACO</name>
<dbReference type="AlphaFoldDB" id="A0AAW5WSR2"/>
<dbReference type="InterPro" id="IPR007115">
    <property type="entry name" value="6-PTP_synth/QueD"/>
</dbReference>
<evidence type="ECO:0000313" key="7">
    <source>
        <dbReference type="EMBL" id="MCZ3667571.1"/>
    </source>
</evidence>
<proteinExistence type="inferred from homology"/>
<dbReference type="SUPFAM" id="SSF55620">
    <property type="entry name" value="Tetrahydrobiopterin biosynthesis enzymes-like"/>
    <property type="match status" value="1"/>
</dbReference>
<gene>
    <name evidence="7" type="ORF">L2724_04640</name>
</gene>
<comment type="catalytic activity">
    <reaction evidence="6">
        <text>7,8-dihydroneopterin 3'-triphosphate + H2O = 6-carboxy-5,6,7,8-tetrahydropterin + triphosphate + acetaldehyde + 2 H(+)</text>
        <dbReference type="Rhea" id="RHEA:27966"/>
        <dbReference type="ChEBI" id="CHEBI:15343"/>
        <dbReference type="ChEBI" id="CHEBI:15377"/>
        <dbReference type="ChEBI" id="CHEBI:15378"/>
        <dbReference type="ChEBI" id="CHEBI:18036"/>
        <dbReference type="ChEBI" id="CHEBI:58462"/>
        <dbReference type="ChEBI" id="CHEBI:61032"/>
        <dbReference type="EC" id="4.1.2.50"/>
    </reaction>
</comment>
<evidence type="ECO:0000256" key="3">
    <source>
        <dbReference type="ARBA" id="ARBA00012982"/>
    </source>
</evidence>
<accession>A0AAW5WSR2</accession>
<sequence length="118" mass="13585">MENETYRLTFFLNATHMVTIDGKDSSIHPHTFEINCFIKSQKFTAFEIMENSINQILNQLNNQYLNELEAFKNIVPTLENLTRLLYRAISANLGSVGCKLVELEVAESPVRTFIIKEN</sequence>
<comment type="similarity">
    <text evidence="2">Belongs to the PTPS family. QueD subfamily.</text>
</comment>
<protein>
    <recommendedName>
        <fullName evidence="4">6-carboxy-5,6,7,8-tetrahydropterin synthase</fullName>
        <ecNumber evidence="3">4.1.2.50</ecNumber>
    </recommendedName>
    <alternativeName>
        <fullName evidence="5">Queuosine biosynthesis protein QueD</fullName>
    </alternativeName>
</protein>
<evidence type="ECO:0000256" key="4">
    <source>
        <dbReference type="ARBA" id="ARBA00018141"/>
    </source>
</evidence>
<dbReference type="Gene3D" id="3.30.479.10">
    <property type="entry name" value="6-pyruvoyl tetrahydropterin synthase/QueD"/>
    <property type="match status" value="1"/>
</dbReference>
<evidence type="ECO:0000256" key="2">
    <source>
        <dbReference type="ARBA" id="ARBA00008900"/>
    </source>
</evidence>
<evidence type="ECO:0000256" key="6">
    <source>
        <dbReference type="ARBA" id="ARBA00048807"/>
    </source>
</evidence>
<dbReference type="GO" id="GO:0070497">
    <property type="term" value="F:6-carboxytetrahydropterin synthase activity"/>
    <property type="evidence" value="ECO:0007669"/>
    <property type="project" value="UniProtKB-EC"/>
</dbReference>
<comment type="caution">
    <text evidence="7">The sequence shown here is derived from an EMBL/GenBank/DDBJ whole genome shotgun (WGS) entry which is preliminary data.</text>
</comment>
<evidence type="ECO:0000256" key="5">
    <source>
        <dbReference type="ARBA" id="ARBA00031449"/>
    </source>
</evidence>
<dbReference type="EC" id="4.1.2.50" evidence="3"/>
<evidence type="ECO:0000313" key="8">
    <source>
        <dbReference type="Proteomes" id="UP001212401"/>
    </source>
</evidence>
<organism evidence="7 8">
    <name type="scientific">Limosilactobacillus vaginalis</name>
    <dbReference type="NCBI Taxonomy" id="1633"/>
    <lineage>
        <taxon>Bacteria</taxon>
        <taxon>Bacillati</taxon>
        <taxon>Bacillota</taxon>
        <taxon>Bacilli</taxon>
        <taxon>Lactobacillales</taxon>
        <taxon>Lactobacillaceae</taxon>
        <taxon>Limosilactobacillus</taxon>
    </lineage>
</organism>
<dbReference type="InterPro" id="IPR017543">
    <property type="entry name" value="6-PTP_synth-rel_bac"/>
</dbReference>
<dbReference type="InterPro" id="IPR038418">
    <property type="entry name" value="6-PTP_synth/QueD_sf"/>
</dbReference>
<comment type="pathway">
    <text evidence="1">Purine metabolism; 7-cyano-7-deazaguanine biosynthesis.</text>
</comment>
<reference evidence="7" key="1">
    <citation type="submission" date="2022-01" db="EMBL/GenBank/DDBJ databases">
        <title>VMRC isolate genome collection.</title>
        <authorList>
            <person name="France M."/>
            <person name="Rutt L."/>
            <person name="Humphrys M."/>
            <person name="Ravel J."/>
        </authorList>
    </citation>
    <scope>NUCLEOTIDE SEQUENCE</scope>
    <source>
        <strain evidence="7">C0048A1</strain>
    </source>
</reference>
<dbReference type="NCBIfam" id="TIGR03112">
    <property type="entry name" value="6_pyr_pter_rel"/>
    <property type="match status" value="1"/>
</dbReference>
<dbReference type="Proteomes" id="UP001212401">
    <property type="component" value="Unassembled WGS sequence"/>
</dbReference>